<dbReference type="RefSeq" id="WP_234385705.1">
    <property type="nucleotide sequence ID" value="NZ_BCMM01000021.1"/>
</dbReference>
<organism evidence="1 2">
    <name type="scientific">Streptomyces scabiei</name>
    <dbReference type="NCBI Taxonomy" id="1930"/>
    <lineage>
        <taxon>Bacteria</taxon>
        <taxon>Bacillati</taxon>
        <taxon>Actinomycetota</taxon>
        <taxon>Actinomycetes</taxon>
        <taxon>Kitasatosporales</taxon>
        <taxon>Streptomycetaceae</taxon>
        <taxon>Streptomyces</taxon>
    </lineage>
</organism>
<evidence type="ECO:0000313" key="2">
    <source>
        <dbReference type="Proteomes" id="UP000067448"/>
    </source>
</evidence>
<accession>A0A117EEL1</accession>
<sequence>MSHPSTMELAQYAYAAYGASTNHRTHDGRPMPEWEDLGDRIQQAWVAAAAAVAQVVIEQPAENAVRSEQPRPQRPSIGRIVHYTLNEQDAAQINRLRQEYQSSARHTGTGFVGHVGNHAQEGDVYPAMIVRIFGETPESAVNLQVFLDGNDIFWATSRTLGEGPFHWAWPGRA</sequence>
<protein>
    <submittedName>
        <fullName evidence="1">Uncharacterized protein</fullName>
    </submittedName>
</protein>
<comment type="caution">
    <text evidence="1">The sequence shown here is derived from an EMBL/GenBank/DDBJ whole genome shotgun (WGS) entry which is preliminary data.</text>
</comment>
<evidence type="ECO:0000313" key="1">
    <source>
        <dbReference type="EMBL" id="GAQ64041.1"/>
    </source>
</evidence>
<reference evidence="1 2" key="2">
    <citation type="journal article" date="2016" name="Genome Announc.">
        <title>Draft Genome Sequences of Streptomyces scabiei S58, Streptomyces turgidiscabies T45, and Streptomyces acidiscabies a10, the Pathogens of Potato Common Scab, Isolated in Japan.</title>
        <authorList>
            <person name="Tomihama T."/>
            <person name="Nishi Y."/>
            <person name="Sakai M."/>
            <person name="Ikenaga M."/>
            <person name="Okubo T."/>
            <person name="Ikeda S."/>
        </authorList>
    </citation>
    <scope>NUCLEOTIDE SEQUENCE [LARGE SCALE GENOMIC DNA]</scope>
    <source>
        <strain evidence="1 2">S58</strain>
    </source>
</reference>
<dbReference type="Proteomes" id="UP000067448">
    <property type="component" value="Unassembled WGS sequence"/>
</dbReference>
<gene>
    <name evidence="1" type="ORF">SsS58_04430</name>
</gene>
<proteinExistence type="predicted"/>
<dbReference type="EMBL" id="BCMM01000021">
    <property type="protein sequence ID" value="GAQ64041.1"/>
    <property type="molecule type" value="Genomic_DNA"/>
</dbReference>
<reference evidence="2" key="1">
    <citation type="submission" date="2015-11" db="EMBL/GenBank/DDBJ databases">
        <authorList>
            <consortium name="Cross-ministerial Strategic Innovation Promotion Program (SIP) consortium"/>
            <person name="Tomihama T."/>
            <person name="Ikenaga M."/>
            <person name="Sakai M."/>
            <person name="Okubo T."/>
            <person name="Ikeda S."/>
        </authorList>
    </citation>
    <scope>NUCLEOTIDE SEQUENCE [LARGE SCALE GENOMIC DNA]</scope>
    <source>
        <strain evidence="2">S58</strain>
    </source>
</reference>
<name>A0A117EEL1_STRSC</name>
<reference evidence="2" key="3">
    <citation type="submission" date="2016-02" db="EMBL/GenBank/DDBJ databases">
        <title>Draft genome of pathogenic Streptomyces sp. in Japan.</title>
        <authorList>
            <person name="Tomihama T."/>
            <person name="Ikenaga M."/>
            <person name="Sakai M."/>
            <person name="Okubo T."/>
            <person name="Ikeda S."/>
        </authorList>
    </citation>
    <scope>NUCLEOTIDE SEQUENCE [LARGE SCALE GENOMIC DNA]</scope>
    <source>
        <strain evidence="2">S58</strain>
    </source>
</reference>
<dbReference type="AlphaFoldDB" id="A0A117EEL1"/>